<keyword evidence="7" id="KW-1185">Reference proteome</keyword>
<dbReference type="Pfam" id="PF17068">
    <property type="entry name" value="RRG8"/>
    <property type="match status" value="1"/>
</dbReference>
<proteinExistence type="inferred from homology"/>
<dbReference type="InterPro" id="IPR031415">
    <property type="entry name" value="Rrg8"/>
</dbReference>
<protein>
    <recommendedName>
        <fullName evidence="4">Required for respiratory growth protein 8, mitochondrial</fullName>
    </recommendedName>
</protein>
<evidence type="ECO:0000313" key="6">
    <source>
        <dbReference type="EMBL" id="QLQ80215.1"/>
    </source>
</evidence>
<organism evidence="6 7">
    <name type="scientific">Torulaspora globosa</name>
    <dbReference type="NCBI Taxonomy" id="48254"/>
    <lineage>
        <taxon>Eukaryota</taxon>
        <taxon>Fungi</taxon>
        <taxon>Dikarya</taxon>
        <taxon>Ascomycota</taxon>
        <taxon>Saccharomycotina</taxon>
        <taxon>Saccharomycetes</taxon>
        <taxon>Saccharomycetales</taxon>
        <taxon>Saccharomycetaceae</taxon>
        <taxon>Torulaspora</taxon>
    </lineage>
</organism>
<dbReference type="Proteomes" id="UP000510647">
    <property type="component" value="Chromosome 4"/>
</dbReference>
<sequence length="275" mass="31631">MMNRTKIAVKELLVTRRKPGPGPIQVVKSPLLTNFEKWSDKKRKLYFDDGDCMVANGLASFDLKFNLFASLLASPMRCDRISRNRVPKDYLIQLKLMKLESKPGKHSLQLGFGNSDCKSGKSSYVVNSNELLKKNVKSASGWIPIPALMSNMRYFNVSDVLVDRENFVNNSIIELRRALEFELGKLVKNEPKMTLEKWDIVVCLDPNCSSPIEIVRRESVEVIMFNVKFVDSEPWVSEAIRSHRNHELGLVLRFPRDTDLVKHIYRIWASFALLR</sequence>
<evidence type="ECO:0000256" key="4">
    <source>
        <dbReference type="ARBA" id="ARBA00013944"/>
    </source>
</evidence>
<gene>
    <name evidence="6" type="ORF">HG537_0D02160</name>
</gene>
<evidence type="ECO:0000256" key="1">
    <source>
        <dbReference type="ARBA" id="ARBA00003548"/>
    </source>
</evidence>
<dbReference type="GO" id="GO:0005739">
    <property type="term" value="C:mitochondrion"/>
    <property type="evidence" value="ECO:0007669"/>
    <property type="project" value="UniProtKB-SubCell"/>
</dbReference>
<evidence type="ECO:0000256" key="5">
    <source>
        <dbReference type="ARBA" id="ARBA00023128"/>
    </source>
</evidence>
<comment type="function">
    <text evidence="1">Required for respiratory activity and maintenance and expression of the mitochondrial genome.</text>
</comment>
<comment type="similarity">
    <text evidence="3">Belongs to the RRG8 family.</text>
</comment>
<name>A0A7H9HUV2_9SACH</name>
<comment type="subcellular location">
    <subcellularLocation>
        <location evidence="2">Mitochondrion</location>
    </subcellularLocation>
</comment>
<reference evidence="6 7" key="1">
    <citation type="submission" date="2020-06" db="EMBL/GenBank/DDBJ databases">
        <title>The yeast mating-type switching endonuclease HO is a domesticated member of an unorthodox homing genetic element family.</title>
        <authorList>
            <person name="Coughlan A.Y."/>
            <person name="Lombardi L."/>
            <person name="Braun-Galleani S."/>
            <person name="Martos A.R."/>
            <person name="Galeote V."/>
            <person name="Bigey F."/>
            <person name="Dequin S."/>
            <person name="Byrne K.P."/>
            <person name="Wolfe K.H."/>
        </authorList>
    </citation>
    <scope>NUCLEOTIDE SEQUENCE [LARGE SCALE GENOMIC DNA]</scope>
    <source>
        <strain evidence="6 7">CBS2947</strain>
    </source>
</reference>
<dbReference type="EMBL" id="CP059270">
    <property type="protein sequence ID" value="QLQ80215.1"/>
    <property type="molecule type" value="Genomic_DNA"/>
</dbReference>
<dbReference type="AlphaFoldDB" id="A0A7H9HUV2"/>
<accession>A0A7H9HUV2</accession>
<dbReference type="OrthoDB" id="4035333at2759"/>
<evidence type="ECO:0000313" key="7">
    <source>
        <dbReference type="Proteomes" id="UP000510647"/>
    </source>
</evidence>
<evidence type="ECO:0000256" key="2">
    <source>
        <dbReference type="ARBA" id="ARBA00004173"/>
    </source>
</evidence>
<evidence type="ECO:0000256" key="3">
    <source>
        <dbReference type="ARBA" id="ARBA00006716"/>
    </source>
</evidence>
<keyword evidence="5" id="KW-0496">Mitochondrion</keyword>